<evidence type="ECO:0000313" key="2">
    <source>
        <dbReference type="EMBL" id="AEE51222.1"/>
    </source>
</evidence>
<accession>F4KUE0</accession>
<dbReference type="STRING" id="760192.Halhy_3364"/>
<keyword evidence="3" id="KW-1185">Reference proteome</keyword>
<dbReference type="Proteomes" id="UP000008461">
    <property type="component" value="Chromosome"/>
</dbReference>
<gene>
    <name evidence="2" type="ordered locus">Halhy_3364</name>
</gene>
<dbReference type="RefSeq" id="WP_013765763.1">
    <property type="nucleotide sequence ID" value="NC_015510.1"/>
</dbReference>
<evidence type="ECO:0000256" key="1">
    <source>
        <dbReference type="SAM" id="Phobius"/>
    </source>
</evidence>
<keyword evidence="1" id="KW-1133">Transmembrane helix</keyword>
<dbReference type="EMBL" id="CP002691">
    <property type="protein sequence ID" value="AEE51222.1"/>
    <property type="molecule type" value="Genomic_DNA"/>
</dbReference>
<name>F4KUE0_HALH1</name>
<dbReference type="KEGG" id="hhy:Halhy_3364"/>
<proteinExistence type="predicted"/>
<sequence>MKNEEADIIKLMDLLYSEGATVPEQTEAFLQEHPDLAQELDELREVRSALQGLQMPEAAPMPLFMPMPPAPAARVRRWAWPYWAAASIALILLGFTLAKVQMRFDHGELTIAFGKAIAPPNISTSVPALGALTAADTQAIQDLVRAELSHHYGKLEQSIALAEANLRKTNDSQRLQLVNQLQTELSALNQKQQMELTALVAASQADNLGKMVVAMQDAHSQQQEKLKWIVQQGFIDWNVKREKDLDRIKDEFSKVYAQVHYQKQEQDKFNRVLINQTNN</sequence>
<reference evidence="2 3" key="1">
    <citation type="journal article" date="2011" name="Stand. Genomic Sci.">
        <title>Complete genome sequence of Haliscomenobacter hydrossis type strain (O).</title>
        <authorList>
            <consortium name="US DOE Joint Genome Institute (JGI-PGF)"/>
            <person name="Daligault H."/>
            <person name="Lapidus A."/>
            <person name="Zeytun A."/>
            <person name="Nolan M."/>
            <person name="Lucas S."/>
            <person name="Del Rio T.G."/>
            <person name="Tice H."/>
            <person name="Cheng J.F."/>
            <person name="Tapia R."/>
            <person name="Han C."/>
            <person name="Goodwin L."/>
            <person name="Pitluck S."/>
            <person name="Liolios K."/>
            <person name="Pagani I."/>
            <person name="Ivanova N."/>
            <person name="Huntemann M."/>
            <person name="Mavromatis K."/>
            <person name="Mikhailova N."/>
            <person name="Pati A."/>
            <person name="Chen A."/>
            <person name="Palaniappan K."/>
            <person name="Land M."/>
            <person name="Hauser L."/>
            <person name="Brambilla E.M."/>
            <person name="Rohde M."/>
            <person name="Verbarg S."/>
            <person name="Goker M."/>
            <person name="Bristow J."/>
            <person name="Eisen J.A."/>
            <person name="Markowitz V."/>
            <person name="Hugenholtz P."/>
            <person name="Kyrpides N.C."/>
            <person name="Klenk H.P."/>
            <person name="Woyke T."/>
        </authorList>
    </citation>
    <scope>NUCLEOTIDE SEQUENCE [LARGE SCALE GENOMIC DNA]</scope>
    <source>
        <strain evidence="3">ATCC 27775 / DSM 1100 / LMG 10767 / O</strain>
    </source>
</reference>
<evidence type="ECO:0008006" key="4">
    <source>
        <dbReference type="Google" id="ProtNLM"/>
    </source>
</evidence>
<keyword evidence="1" id="KW-0812">Transmembrane</keyword>
<organism evidence="2 3">
    <name type="scientific">Haliscomenobacter hydrossis (strain ATCC 27775 / DSM 1100 / LMG 10767 / O)</name>
    <dbReference type="NCBI Taxonomy" id="760192"/>
    <lineage>
        <taxon>Bacteria</taxon>
        <taxon>Pseudomonadati</taxon>
        <taxon>Bacteroidota</taxon>
        <taxon>Saprospiria</taxon>
        <taxon>Saprospirales</taxon>
        <taxon>Haliscomenobacteraceae</taxon>
        <taxon>Haliscomenobacter</taxon>
    </lineage>
</organism>
<keyword evidence="1" id="KW-0472">Membrane</keyword>
<feature type="transmembrane region" description="Helical" evidence="1">
    <location>
        <begin position="80"/>
        <end position="98"/>
    </location>
</feature>
<reference key="2">
    <citation type="submission" date="2011-04" db="EMBL/GenBank/DDBJ databases">
        <title>Complete sequence of chromosome of Haliscomenobacter hydrossis DSM 1100.</title>
        <authorList>
            <consortium name="US DOE Joint Genome Institute (JGI-PGF)"/>
            <person name="Lucas S."/>
            <person name="Han J."/>
            <person name="Lapidus A."/>
            <person name="Bruce D."/>
            <person name="Goodwin L."/>
            <person name="Pitluck S."/>
            <person name="Peters L."/>
            <person name="Kyrpides N."/>
            <person name="Mavromatis K."/>
            <person name="Ivanova N."/>
            <person name="Ovchinnikova G."/>
            <person name="Pagani I."/>
            <person name="Daligault H."/>
            <person name="Detter J.C."/>
            <person name="Han C."/>
            <person name="Land M."/>
            <person name="Hauser L."/>
            <person name="Markowitz V."/>
            <person name="Cheng J.-F."/>
            <person name="Hugenholtz P."/>
            <person name="Woyke T."/>
            <person name="Wu D."/>
            <person name="Verbarg S."/>
            <person name="Frueling A."/>
            <person name="Brambilla E."/>
            <person name="Klenk H.-P."/>
            <person name="Eisen J.A."/>
        </authorList>
    </citation>
    <scope>NUCLEOTIDE SEQUENCE</scope>
    <source>
        <strain>DSM 1100</strain>
    </source>
</reference>
<dbReference type="AlphaFoldDB" id="F4KUE0"/>
<dbReference type="HOGENOM" id="CLU_996645_0_0_10"/>
<evidence type="ECO:0000313" key="3">
    <source>
        <dbReference type="Proteomes" id="UP000008461"/>
    </source>
</evidence>
<protein>
    <recommendedName>
        <fullName evidence="4">Anti-sigma factor</fullName>
    </recommendedName>
</protein>